<dbReference type="SUPFAM" id="SSF52777">
    <property type="entry name" value="CoA-dependent acyltransferases"/>
    <property type="match status" value="1"/>
</dbReference>
<dbReference type="Proteomes" id="UP000887577">
    <property type="component" value="Unplaced"/>
</dbReference>
<dbReference type="Pfam" id="PF00755">
    <property type="entry name" value="Carn_acyltransf"/>
    <property type="match status" value="1"/>
</dbReference>
<proteinExistence type="predicted"/>
<dbReference type="Gene3D" id="3.30.559.10">
    <property type="entry name" value="Chloramphenicol acetyltransferase-like domain"/>
    <property type="match status" value="1"/>
</dbReference>
<sequence>MPFELSTSQTPQHQIPEYSSVLNKDKELFWPAGGFCCPDGSNYGVCYTISGPGDCLSFHVSSWKNLEHTNAQKYMDAIVESLNEIKNMVERVKN</sequence>
<dbReference type="InterPro" id="IPR039551">
    <property type="entry name" value="Cho/carn_acyl_trans"/>
</dbReference>
<accession>A0A914YP00</accession>
<evidence type="ECO:0000259" key="1">
    <source>
        <dbReference type="Pfam" id="PF00755"/>
    </source>
</evidence>
<evidence type="ECO:0000313" key="2">
    <source>
        <dbReference type="Proteomes" id="UP000887577"/>
    </source>
</evidence>
<feature type="domain" description="Choline/carnitine acyltransferase" evidence="1">
    <location>
        <begin position="3"/>
        <end position="79"/>
    </location>
</feature>
<dbReference type="AlphaFoldDB" id="A0A914YP00"/>
<name>A0A914YP00_9BILA</name>
<protein>
    <submittedName>
        <fullName evidence="3">Choline/carnitine acyltransferase domain-containing protein</fullName>
    </submittedName>
</protein>
<keyword evidence="2" id="KW-1185">Reference proteome</keyword>
<organism evidence="2 3">
    <name type="scientific">Panagrolaimus superbus</name>
    <dbReference type="NCBI Taxonomy" id="310955"/>
    <lineage>
        <taxon>Eukaryota</taxon>
        <taxon>Metazoa</taxon>
        <taxon>Ecdysozoa</taxon>
        <taxon>Nematoda</taxon>
        <taxon>Chromadorea</taxon>
        <taxon>Rhabditida</taxon>
        <taxon>Tylenchina</taxon>
        <taxon>Panagrolaimomorpha</taxon>
        <taxon>Panagrolaimoidea</taxon>
        <taxon>Panagrolaimidae</taxon>
        <taxon>Panagrolaimus</taxon>
    </lineage>
</organism>
<evidence type="ECO:0000313" key="3">
    <source>
        <dbReference type="WBParaSite" id="PSU_v2.g19081.t1"/>
    </source>
</evidence>
<dbReference type="WBParaSite" id="PSU_v2.g19081.t1">
    <property type="protein sequence ID" value="PSU_v2.g19081.t1"/>
    <property type="gene ID" value="PSU_v2.g19081"/>
</dbReference>
<reference evidence="3" key="1">
    <citation type="submission" date="2022-11" db="UniProtKB">
        <authorList>
            <consortium name="WormBaseParasite"/>
        </authorList>
    </citation>
    <scope>IDENTIFICATION</scope>
</reference>
<dbReference type="InterPro" id="IPR023213">
    <property type="entry name" value="CAT-like_dom_sf"/>
</dbReference>